<name>A0ABZ2ZG87_9BACI</name>
<dbReference type="Pfam" id="PF08863">
    <property type="entry name" value="YolD"/>
    <property type="match status" value="1"/>
</dbReference>
<evidence type="ECO:0000313" key="1">
    <source>
        <dbReference type="EMBL" id="WZP07164.1"/>
    </source>
</evidence>
<dbReference type="PANTHER" id="PTHR40051:SF1">
    <property type="entry name" value="YOLD-LIKE FAMILY PROTEIN"/>
    <property type="match status" value="1"/>
</dbReference>
<keyword evidence="2" id="KW-1185">Reference proteome</keyword>
<dbReference type="RefSeq" id="WP_342025713.1">
    <property type="nucleotide sequence ID" value="NZ_CP151651.1"/>
</dbReference>
<organism evidence="1 2">
    <name type="scientific">Cytobacillus pseudoceanisediminis</name>
    <dbReference type="NCBI Taxonomy" id="3051614"/>
    <lineage>
        <taxon>Bacteria</taxon>
        <taxon>Bacillati</taxon>
        <taxon>Bacillota</taxon>
        <taxon>Bacilli</taxon>
        <taxon>Bacillales</taxon>
        <taxon>Bacillaceae</taxon>
        <taxon>Cytobacillus</taxon>
    </lineage>
</organism>
<evidence type="ECO:0000313" key="2">
    <source>
        <dbReference type="Proteomes" id="UP001472074"/>
    </source>
</evidence>
<sequence>MIRDRGKKKWQSAFFMPEHVKMLKQMTNDDKKQKKPQLDEQELEEIGFVVMDSLNYTIPIKVTIWRDGFFHTISGIVDKVDMLMKYILFECDEGKSKIMIEEITGVERV</sequence>
<proteinExistence type="predicted"/>
<dbReference type="EMBL" id="CP151651">
    <property type="protein sequence ID" value="WZP07164.1"/>
    <property type="molecule type" value="Genomic_DNA"/>
</dbReference>
<dbReference type="PANTHER" id="PTHR40051">
    <property type="entry name" value="IG HYPOTHETICAL 15966"/>
    <property type="match status" value="1"/>
</dbReference>
<gene>
    <name evidence="1" type="ORF">AADC60_24435</name>
</gene>
<dbReference type="Proteomes" id="UP001472074">
    <property type="component" value="Chromosome"/>
</dbReference>
<dbReference type="InterPro" id="IPR014962">
    <property type="entry name" value="YolD"/>
</dbReference>
<accession>A0ABZ2ZG87</accession>
<reference evidence="1 2" key="1">
    <citation type="submission" date="2024-04" db="EMBL/GenBank/DDBJ databases">
        <title>Screening of coral probiotics and analysis of their probiotic properties.</title>
        <authorList>
            <person name="Wang S."/>
        </authorList>
    </citation>
    <scope>NUCLEOTIDE SEQUENCE [LARGE SCALE GENOMIC DNA]</scope>
    <source>
        <strain evidence="1 2">GXU-Z9</strain>
    </source>
</reference>
<protein>
    <submittedName>
        <fullName evidence="1">YolD-like family protein</fullName>
    </submittedName>
</protein>